<keyword evidence="2" id="KW-0808">Transferase</keyword>
<organism evidence="5 6">
    <name type="scientific">Ceriporiopsis subvermispora (strain B)</name>
    <name type="common">White-rot fungus</name>
    <name type="synonym">Gelatoporia subvermispora</name>
    <dbReference type="NCBI Taxonomy" id="914234"/>
    <lineage>
        <taxon>Eukaryota</taxon>
        <taxon>Fungi</taxon>
        <taxon>Dikarya</taxon>
        <taxon>Basidiomycota</taxon>
        <taxon>Agaricomycotina</taxon>
        <taxon>Agaricomycetes</taxon>
        <taxon>Polyporales</taxon>
        <taxon>Gelatoporiaceae</taxon>
        <taxon>Gelatoporia</taxon>
    </lineage>
</organism>
<keyword evidence="3" id="KW-0949">S-adenosyl-L-methionine</keyword>
<evidence type="ECO:0000256" key="1">
    <source>
        <dbReference type="ARBA" id="ARBA00005179"/>
    </source>
</evidence>
<accession>M2QGM2</accession>
<dbReference type="InterPro" id="IPR029063">
    <property type="entry name" value="SAM-dependent_MTases_sf"/>
</dbReference>
<evidence type="ECO:0000256" key="2">
    <source>
        <dbReference type="ARBA" id="ARBA00022679"/>
    </source>
</evidence>
<sequence>MASTLDYLRPSTPYLSMTMMLSVYVEQHVLPEAKATSKHVLRLTSPTLDLSESAKAFLSDEITQDPGELRCRIFDIQKDAFEVHPEPYIQAFRFLETTMSQMPVYPTVLHAGLSGSTLFLDLGCCMGTDARKLVYDGYPASNVFACDISPRFIDLGHKLFGDTSTCPIRFLVSDILDVPVQFSRHRAGIPKGPVARLELLAGSLNHIYAGALFDLFDEPTQKDIALKILALLRREKGAIIFGYQEGRKEELQHSISRAQFIHSPASWAQLWRDVFVEVEGEEYADTRVSIATSITECTAASASQPLQQGHALHWDQRTAA</sequence>
<dbReference type="STRING" id="914234.M2QGM2"/>
<dbReference type="PANTHER" id="PTHR35897">
    <property type="entry name" value="METHYLTRANSFERASE AUSD"/>
    <property type="match status" value="1"/>
</dbReference>
<comment type="pathway">
    <text evidence="1">Secondary metabolite biosynthesis.</text>
</comment>
<reference evidence="5 6" key="1">
    <citation type="journal article" date="2012" name="Proc. Natl. Acad. Sci. U.S.A.">
        <title>Comparative genomics of Ceriporiopsis subvermispora and Phanerochaete chrysosporium provide insight into selective ligninolysis.</title>
        <authorList>
            <person name="Fernandez-Fueyo E."/>
            <person name="Ruiz-Duenas F.J."/>
            <person name="Ferreira P."/>
            <person name="Floudas D."/>
            <person name="Hibbett D.S."/>
            <person name="Canessa P."/>
            <person name="Larrondo L.F."/>
            <person name="James T.Y."/>
            <person name="Seelenfreund D."/>
            <person name="Lobos S."/>
            <person name="Polanco R."/>
            <person name="Tello M."/>
            <person name="Honda Y."/>
            <person name="Watanabe T."/>
            <person name="Watanabe T."/>
            <person name="Ryu J.S."/>
            <person name="Kubicek C.P."/>
            <person name="Schmoll M."/>
            <person name="Gaskell J."/>
            <person name="Hammel K.E."/>
            <person name="St John F.J."/>
            <person name="Vanden Wymelenberg A."/>
            <person name="Sabat G."/>
            <person name="Splinter BonDurant S."/>
            <person name="Syed K."/>
            <person name="Yadav J.S."/>
            <person name="Doddapaneni H."/>
            <person name="Subramanian V."/>
            <person name="Lavin J.L."/>
            <person name="Oguiza J.A."/>
            <person name="Perez G."/>
            <person name="Pisabarro A.G."/>
            <person name="Ramirez L."/>
            <person name="Santoyo F."/>
            <person name="Master E."/>
            <person name="Coutinho P.M."/>
            <person name="Henrissat B."/>
            <person name="Lombard V."/>
            <person name="Magnuson J.K."/>
            <person name="Kuees U."/>
            <person name="Hori C."/>
            <person name="Igarashi K."/>
            <person name="Samejima M."/>
            <person name="Held B.W."/>
            <person name="Barry K.W."/>
            <person name="LaButti K.M."/>
            <person name="Lapidus A."/>
            <person name="Lindquist E.A."/>
            <person name="Lucas S.M."/>
            <person name="Riley R."/>
            <person name="Salamov A.A."/>
            <person name="Hoffmeister D."/>
            <person name="Schwenk D."/>
            <person name="Hadar Y."/>
            <person name="Yarden O."/>
            <person name="de Vries R.P."/>
            <person name="Wiebenga A."/>
            <person name="Stenlid J."/>
            <person name="Eastwood D."/>
            <person name="Grigoriev I.V."/>
            <person name="Berka R.M."/>
            <person name="Blanchette R.A."/>
            <person name="Kersten P."/>
            <person name="Martinez A.T."/>
            <person name="Vicuna R."/>
            <person name="Cullen D."/>
        </authorList>
    </citation>
    <scope>NUCLEOTIDE SEQUENCE [LARGE SCALE GENOMIC DNA]</scope>
    <source>
        <strain evidence="5 6">B</strain>
    </source>
</reference>
<gene>
    <name evidence="5" type="ORF">CERSUDRAFT_84273</name>
</gene>
<keyword evidence="6" id="KW-1185">Reference proteome</keyword>
<protein>
    <submittedName>
        <fullName evidence="5">Uncharacterized protein</fullName>
    </submittedName>
</protein>
<comment type="similarity">
    <text evidence="4">Belongs to the class I-like SAM-binding methyltransferase superfamily.</text>
</comment>
<evidence type="ECO:0000313" key="6">
    <source>
        <dbReference type="Proteomes" id="UP000016930"/>
    </source>
</evidence>
<dbReference type="Proteomes" id="UP000016930">
    <property type="component" value="Unassembled WGS sequence"/>
</dbReference>
<dbReference type="AlphaFoldDB" id="M2QGM2"/>
<evidence type="ECO:0000256" key="4">
    <source>
        <dbReference type="ARBA" id="ARBA00038314"/>
    </source>
</evidence>
<dbReference type="EMBL" id="KB445798">
    <property type="protein sequence ID" value="EMD36198.1"/>
    <property type="molecule type" value="Genomic_DNA"/>
</dbReference>
<dbReference type="Gene3D" id="3.40.50.150">
    <property type="entry name" value="Vaccinia Virus protein VP39"/>
    <property type="match status" value="1"/>
</dbReference>
<dbReference type="GO" id="GO:0016740">
    <property type="term" value="F:transferase activity"/>
    <property type="evidence" value="ECO:0007669"/>
    <property type="project" value="UniProtKB-KW"/>
</dbReference>
<proteinExistence type="inferred from homology"/>
<dbReference type="HOGENOM" id="CLU_051542_1_0_1"/>
<dbReference type="PANTHER" id="PTHR35897:SF1">
    <property type="entry name" value="METHYLTRANSFERASE AUSD"/>
    <property type="match status" value="1"/>
</dbReference>
<dbReference type="SUPFAM" id="SSF53335">
    <property type="entry name" value="S-adenosyl-L-methionine-dependent methyltransferases"/>
    <property type="match status" value="1"/>
</dbReference>
<evidence type="ECO:0000313" key="5">
    <source>
        <dbReference type="EMBL" id="EMD36198.1"/>
    </source>
</evidence>
<dbReference type="InterPro" id="IPR051654">
    <property type="entry name" value="Meroterpenoid_MTases"/>
</dbReference>
<dbReference type="OrthoDB" id="2094832at2759"/>
<name>M2QGM2_CERS8</name>
<evidence type="ECO:0000256" key="3">
    <source>
        <dbReference type="ARBA" id="ARBA00022691"/>
    </source>
</evidence>